<dbReference type="EMBL" id="JAAKZI010000009">
    <property type="protein sequence ID" value="NGN83247.1"/>
    <property type="molecule type" value="Genomic_DNA"/>
</dbReference>
<dbReference type="Proteomes" id="UP000479226">
    <property type="component" value="Unassembled WGS sequence"/>
</dbReference>
<accession>A0ABX0D8L3</accession>
<sequence length="344" mass="36795">MDSLANHYAGIVLDNLARPYPYASHHVETSLADRPSPQELHPAFYTSFDWHSCVHMSWLGVTLLGHGLDAGLDAQLRTALAANLTPENLVVEGAYLLNNPSWERPYGWAWLVRLAAAAAASADPQVKAWGAALDPLVDIVAGLVAGWAEKAEFPVRHGLHTNAAFGLGLLLDAFRALGRDKAAGVCEQTALRWFKHDAGWPGGWEMSGQDFLSAGLSEADLMARVLAPEAFAEWFAAFLPDLGPDSRILARYSVTDESDGYLAHLNGLNLTRAGQLIRIGQALRHGGANGGPDAGQLAAVVDAAVPLLLEPGLASVMTEEFMSSHWLASFAWDALASAALHPQL</sequence>
<name>A0ABX0D8L3_9MICC</name>
<protein>
    <submittedName>
        <fullName evidence="1">DUF2891 family protein</fullName>
    </submittedName>
</protein>
<comment type="caution">
    <text evidence="1">The sequence shown here is derived from an EMBL/GenBank/DDBJ whole genome shotgun (WGS) entry which is preliminary data.</text>
</comment>
<keyword evidence="2" id="KW-1185">Reference proteome</keyword>
<reference evidence="1 2" key="1">
    <citation type="submission" date="2020-02" db="EMBL/GenBank/DDBJ databases">
        <title>Genome sequence of the type strain DSM 27180 of Arthrobacter silviterrae.</title>
        <authorList>
            <person name="Gao J."/>
            <person name="Sun J."/>
        </authorList>
    </citation>
    <scope>NUCLEOTIDE SEQUENCE [LARGE SCALE GENOMIC DNA]</scope>
    <source>
        <strain evidence="1 2">DSM 27180</strain>
    </source>
</reference>
<evidence type="ECO:0000313" key="1">
    <source>
        <dbReference type="EMBL" id="NGN83247.1"/>
    </source>
</evidence>
<organism evidence="1 2">
    <name type="scientific">Arthrobacter silviterrae</name>
    <dbReference type="NCBI Taxonomy" id="2026658"/>
    <lineage>
        <taxon>Bacteria</taxon>
        <taxon>Bacillati</taxon>
        <taxon>Actinomycetota</taxon>
        <taxon>Actinomycetes</taxon>
        <taxon>Micrococcales</taxon>
        <taxon>Micrococcaceae</taxon>
        <taxon>Arthrobacter</taxon>
    </lineage>
</organism>
<gene>
    <name evidence="1" type="ORF">G6N77_07190</name>
</gene>
<proteinExistence type="predicted"/>
<evidence type="ECO:0000313" key="2">
    <source>
        <dbReference type="Proteomes" id="UP000479226"/>
    </source>
</evidence>
<dbReference type="InterPro" id="IPR021365">
    <property type="entry name" value="DUF2891"/>
</dbReference>
<dbReference type="Pfam" id="PF11199">
    <property type="entry name" value="DUF2891"/>
    <property type="match status" value="1"/>
</dbReference>